<evidence type="ECO:0000313" key="5">
    <source>
        <dbReference type="Proteomes" id="UP001218579"/>
    </source>
</evidence>
<dbReference type="EMBL" id="JAQQKV010000004">
    <property type="protein sequence ID" value="MDC7677519.1"/>
    <property type="molecule type" value="Genomic_DNA"/>
</dbReference>
<proteinExistence type="predicted"/>
<comment type="caution">
    <text evidence="4">The sequence shown here is derived from an EMBL/GenBank/DDBJ whole genome shotgun (WGS) entry which is preliminary data.</text>
</comment>
<keyword evidence="5" id="KW-1185">Reference proteome</keyword>
<keyword evidence="1" id="KW-0902">Two-component regulatory system</keyword>
<name>A0ABT5HMP8_9CAUL</name>
<accession>A0ABT5HMP8</accession>
<evidence type="ECO:0000313" key="4">
    <source>
        <dbReference type="EMBL" id="MDC7677519.1"/>
    </source>
</evidence>
<sequence>MCRDAFHTNATPAVKSPEMEILKRRYVEKLSALHRQIAALVERLEADFDSVEDIDNLKQHAHKLAGSGQLYGFRDISEAARELEENLCGWDPKWKRTARRLITTLRDKSV</sequence>
<reference evidence="4 5" key="1">
    <citation type="submission" date="2023-01" db="EMBL/GenBank/DDBJ databases">
        <title>Novel species of the genus Asticcacaulis isolated from rivers.</title>
        <authorList>
            <person name="Lu H."/>
        </authorList>
    </citation>
    <scope>NUCLEOTIDE SEQUENCE [LARGE SCALE GENOMIC DNA]</scope>
    <source>
        <strain evidence="4 5">LKC15W</strain>
    </source>
</reference>
<gene>
    <name evidence="4" type="ORF">PQU98_15355</name>
</gene>
<dbReference type="RefSeq" id="WP_272745844.1">
    <property type="nucleotide sequence ID" value="NZ_JAQQKV010000004.1"/>
</dbReference>
<dbReference type="PROSITE" id="PS50894">
    <property type="entry name" value="HPT"/>
    <property type="match status" value="1"/>
</dbReference>
<dbReference type="SUPFAM" id="SSF47226">
    <property type="entry name" value="Histidine-containing phosphotransfer domain, HPT domain"/>
    <property type="match status" value="1"/>
</dbReference>
<organism evidence="4 5">
    <name type="scientific">Asticcacaulis machinosus</name>
    <dbReference type="NCBI Taxonomy" id="2984211"/>
    <lineage>
        <taxon>Bacteria</taxon>
        <taxon>Pseudomonadati</taxon>
        <taxon>Pseudomonadota</taxon>
        <taxon>Alphaproteobacteria</taxon>
        <taxon>Caulobacterales</taxon>
        <taxon>Caulobacteraceae</taxon>
        <taxon>Asticcacaulis</taxon>
    </lineage>
</organism>
<dbReference type="InterPro" id="IPR036641">
    <property type="entry name" value="HPT_dom_sf"/>
</dbReference>
<evidence type="ECO:0000259" key="3">
    <source>
        <dbReference type="PROSITE" id="PS50894"/>
    </source>
</evidence>
<dbReference type="Proteomes" id="UP001218579">
    <property type="component" value="Unassembled WGS sequence"/>
</dbReference>
<dbReference type="Pfam" id="PF01627">
    <property type="entry name" value="Hpt"/>
    <property type="match status" value="1"/>
</dbReference>
<evidence type="ECO:0000256" key="1">
    <source>
        <dbReference type="ARBA" id="ARBA00023012"/>
    </source>
</evidence>
<feature type="domain" description="HPt" evidence="3">
    <location>
        <begin position="22"/>
        <end position="110"/>
    </location>
</feature>
<dbReference type="Gene3D" id="1.20.120.160">
    <property type="entry name" value="HPT domain"/>
    <property type="match status" value="1"/>
</dbReference>
<protein>
    <submittedName>
        <fullName evidence="4">Hpt domain-containing protein</fullName>
    </submittedName>
</protein>
<evidence type="ECO:0000256" key="2">
    <source>
        <dbReference type="PROSITE-ProRule" id="PRU00110"/>
    </source>
</evidence>
<keyword evidence="2" id="KW-0597">Phosphoprotein</keyword>
<dbReference type="InterPro" id="IPR008207">
    <property type="entry name" value="Sig_transdc_His_kin_Hpt_dom"/>
</dbReference>
<feature type="modified residue" description="Phosphohistidine" evidence="2">
    <location>
        <position position="62"/>
    </location>
</feature>